<dbReference type="NCBIfam" id="TIGR01205">
    <property type="entry name" value="D_ala_D_alaTIGR"/>
    <property type="match status" value="1"/>
</dbReference>
<keyword evidence="4 14" id="KW-0963">Cytoplasm</keyword>
<dbReference type="EMBL" id="BMKR01000010">
    <property type="protein sequence ID" value="GGF82341.1"/>
    <property type="molecule type" value="Genomic_DNA"/>
</dbReference>
<evidence type="ECO:0000256" key="14">
    <source>
        <dbReference type="HAMAP-Rule" id="MF_00047"/>
    </source>
</evidence>
<evidence type="ECO:0000256" key="5">
    <source>
        <dbReference type="ARBA" id="ARBA00022598"/>
    </source>
</evidence>
<evidence type="ECO:0000256" key="6">
    <source>
        <dbReference type="ARBA" id="ARBA00022723"/>
    </source>
</evidence>
<dbReference type="PIRSF" id="PIRSF039102">
    <property type="entry name" value="Ddl/VanB"/>
    <property type="match status" value="1"/>
</dbReference>
<dbReference type="SUPFAM" id="SSF52440">
    <property type="entry name" value="PreATP-grasp domain"/>
    <property type="match status" value="1"/>
</dbReference>
<feature type="binding site" evidence="16">
    <location>
        <position position="263"/>
    </location>
    <ligand>
        <name>Mg(2+)</name>
        <dbReference type="ChEBI" id="CHEBI:18420"/>
        <label>1</label>
    </ligand>
</feature>
<dbReference type="InterPro" id="IPR005905">
    <property type="entry name" value="D_ala_D_ala"/>
</dbReference>
<sequence length="313" mass="33579">MKIGVIMGGISLEAEVSLRTGREMLNHLDSRKYEVTPIVISNREDWIEQVKGLDLALLALHGTYGEDGTVQGTLETLGIPYTGSGVLSSSLCMNKDMSKKILRSDGVLTPEWLCWDSMDDYSPEAVQRLGYPVMVKPNSGGSSIGMAKVNDPADLRAAVLQAFASDPDGAVLIERFTTGQEITCSLLEGELLPIIGIAAAGAEWFDYTAKYEEGGAIEQVIVLPPEVEARVRVAALASWKALKCSVYARVDMLLQDGVPVVLEVNTLPGMTKTSLLPRSAQAAGLTFGGLLDRIIESSLSLRGQEKGETVYAG</sequence>
<keyword evidence="5 14" id="KW-0436">Ligase</keyword>
<evidence type="ECO:0000259" key="18">
    <source>
        <dbReference type="PROSITE" id="PS50975"/>
    </source>
</evidence>
<dbReference type="GO" id="GO:0009252">
    <property type="term" value="P:peptidoglycan biosynthetic process"/>
    <property type="evidence" value="ECO:0007669"/>
    <property type="project" value="UniProtKB-UniRule"/>
</dbReference>
<dbReference type="InterPro" id="IPR016185">
    <property type="entry name" value="PreATP-grasp_dom_sf"/>
</dbReference>
<evidence type="ECO:0000256" key="11">
    <source>
        <dbReference type="ARBA" id="ARBA00022984"/>
    </source>
</evidence>
<dbReference type="HAMAP" id="MF_00047">
    <property type="entry name" value="Dala_Dala_lig"/>
    <property type="match status" value="1"/>
</dbReference>
<keyword evidence="7 17" id="KW-0547">Nucleotide-binding</keyword>
<evidence type="ECO:0000256" key="17">
    <source>
        <dbReference type="PROSITE-ProRule" id="PRU00409"/>
    </source>
</evidence>
<feature type="binding site" evidence="16">
    <location>
        <position position="251"/>
    </location>
    <ligand>
        <name>Mg(2+)</name>
        <dbReference type="ChEBI" id="CHEBI:18420"/>
        <label>1</label>
    </ligand>
</feature>
<comment type="function">
    <text evidence="14">Cell wall formation.</text>
</comment>
<dbReference type="FunFam" id="3.40.50.20:FF:000031">
    <property type="entry name" value="D-alanine--D-alanine ligase"/>
    <property type="match status" value="1"/>
</dbReference>
<evidence type="ECO:0000256" key="16">
    <source>
        <dbReference type="PIRSR" id="PIRSR039102-3"/>
    </source>
</evidence>
<keyword evidence="8 17" id="KW-0067">ATP-binding</keyword>
<evidence type="ECO:0000256" key="15">
    <source>
        <dbReference type="PIRSR" id="PIRSR039102-1"/>
    </source>
</evidence>
<evidence type="ECO:0000256" key="10">
    <source>
        <dbReference type="ARBA" id="ARBA00022960"/>
    </source>
</evidence>
<comment type="cofactor">
    <cofactor evidence="1">
        <name>Mn(2+)</name>
        <dbReference type="ChEBI" id="CHEBI:29035"/>
    </cofactor>
</comment>
<evidence type="ECO:0000313" key="19">
    <source>
        <dbReference type="EMBL" id="GGF82341.1"/>
    </source>
</evidence>
<reference evidence="19" key="1">
    <citation type="journal article" date="2014" name="Int. J. Syst. Evol. Microbiol.">
        <title>Complete genome sequence of Corynebacterium casei LMG S-19264T (=DSM 44701T), isolated from a smear-ripened cheese.</title>
        <authorList>
            <consortium name="US DOE Joint Genome Institute (JGI-PGF)"/>
            <person name="Walter F."/>
            <person name="Albersmeier A."/>
            <person name="Kalinowski J."/>
            <person name="Ruckert C."/>
        </authorList>
    </citation>
    <scope>NUCLEOTIDE SEQUENCE</scope>
    <source>
        <strain evidence="19">CGMCC 1.16134</strain>
    </source>
</reference>
<dbReference type="NCBIfam" id="NF002378">
    <property type="entry name" value="PRK01372.1"/>
    <property type="match status" value="1"/>
</dbReference>
<keyword evidence="20" id="KW-1185">Reference proteome</keyword>
<dbReference type="Proteomes" id="UP000637643">
    <property type="component" value="Unassembled WGS sequence"/>
</dbReference>
<dbReference type="RefSeq" id="WP_189025979.1">
    <property type="nucleotide sequence ID" value="NZ_BMKR01000010.1"/>
</dbReference>
<dbReference type="Gene3D" id="3.40.50.20">
    <property type="match status" value="1"/>
</dbReference>
<dbReference type="InterPro" id="IPR000291">
    <property type="entry name" value="D-Ala_lig_Van_CS"/>
</dbReference>
<dbReference type="InterPro" id="IPR011127">
    <property type="entry name" value="Dala_Dala_lig_N"/>
</dbReference>
<keyword evidence="13 14" id="KW-0961">Cell wall biogenesis/degradation</keyword>
<dbReference type="InterPro" id="IPR011095">
    <property type="entry name" value="Dala_Dala_lig_C"/>
</dbReference>
<keyword evidence="6 16" id="KW-0479">Metal-binding</keyword>
<protein>
    <recommendedName>
        <fullName evidence="14">D-alanine--D-alanine ligase</fullName>
        <ecNumber evidence="14">6.3.2.4</ecNumber>
    </recommendedName>
    <alternativeName>
        <fullName evidence="14">D-Ala-D-Ala ligase</fullName>
    </alternativeName>
    <alternativeName>
        <fullName evidence="14">D-alanylalanine synthetase</fullName>
    </alternativeName>
</protein>
<comment type="cofactor">
    <cofactor evidence="16">
        <name>Mg(2+)</name>
        <dbReference type="ChEBI" id="CHEBI:18420"/>
    </cofactor>
    <cofactor evidence="16">
        <name>Mn(2+)</name>
        <dbReference type="ChEBI" id="CHEBI:29035"/>
    </cofactor>
    <text evidence="16">Binds 2 magnesium or manganese ions per subunit.</text>
</comment>
<feature type="domain" description="ATP-grasp" evidence="18">
    <location>
        <begin position="99"/>
        <end position="296"/>
    </location>
</feature>
<gene>
    <name evidence="19" type="primary">ddlB</name>
    <name evidence="14" type="synonym">ddl</name>
    <name evidence="19" type="ORF">GCM10010912_29320</name>
</gene>
<dbReference type="GO" id="GO:0046872">
    <property type="term" value="F:metal ion binding"/>
    <property type="evidence" value="ECO:0007669"/>
    <property type="project" value="UniProtKB-KW"/>
</dbReference>
<dbReference type="Pfam" id="PF01820">
    <property type="entry name" value="Dala_Dala_lig_N"/>
    <property type="match status" value="1"/>
</dbReference>
<proteinExistence type="inferred from homology"/>
<dbReference type="GO" id="GO:0071555">
    <property type="term" value="P:cell wall organization"/>
    <property type="evidence" value="ECO:0007669"/>
    <property type="project" value="UniProtKB-KW"/>
</dbReference>
<reference evidence="19" key="2">
    <citation type="submission" date="2020-09" db="EMBL/GenBank/DDBJ databases">
        <authorList>
            <person name="Sun Q."/>
            <person name="Zhou Y."/>
        </authorList>
    </citation>
    <scope>NUCLEOTIDE SEQUENCE</scope>
    <source>
        <strain evidence="19">CGMCC 1.16134</strain>
    </source>
</reference>
<evidence type="ECO:0000256" key="1">
    <source>
        <dbReference type="ARBA" id="ARBA00001936"/>
    </source>
</evidence>
<dbReference type="Gene3D" id="3.30.470.20">
    <property type="entry name" value="ATP-grasp fold, B domain"/>
    <property type="match status" value="1"/>
</dbReference>
<feature type="binding site" evidence="16">
    <location>
        <position position="265"/>
    </location>
    <ligand>
        <name>Mg(2+)</name>
        <dbReference type="ChEBI" id="CHEBI:18420"/>
        <label>2</label>
    </ligand>
</feature>
<feature type="active site" evidence="15">
    <location>
        <position position="274"/>
    </location>
</feature>
<dbReference type="GO" id="GO:0005737">
    <property type="term" value="C:cytoplasm"/>
    <property type="evidence" value="ECO:0007669"/>
    <property type="project" value="UniProtKB-SubCell"/>
</dbReference>
<evidence type="ECO:0000256" key="8">
    <source>
        <dbReference type="ARBA" id="ARBA00022840"/>
    </source>
</evidence>
<comment type="caution">
    <text evidence="19">The sequence shown here is derived from an EMBL/GenBank/DDBJ whole genome shotgun (WGS) entry which is preliminary data.</text>
</comment>
<dbReference type="PROSITE" id="PS00843">
    <property type="entry name" value="DALA_DALA_LIGASE_1"/>
    <property type="match status" value="1"/>
</dbReference>
<dbReference type="SUPFAM" id="SSF56059">
    <property type="entry name" value="Glutathione synthetase ATP-binding domain-like"/>
    <property type="match status" value="1"/>
</dbReference>
<dbReference type="InterPro" id="IPR011761">
    <property type="entry name" value="ATP-grasp"/>
</dbReference>
<feature type="active site" evidence="15">
    <location>
        <position position="13"/>
    </location>
</feature>
<keyword evidence="11 14" id="KW-0573">Peptidoglycan synthesis</keyword>
<dbReference type="GO" id="GO:0008716">
    <property type="term" value="F:D-alanine-D-alanine ligase activity"/>
    <property type="evidence" value="ECO:0007669"/>
    <property type="project" value="UniProtKB-UniRule"/>
</dbReference>
<comment type="similarity">
    <text evidence="3 14">Belongs to the D-alanine--D-alanine ligase family.</text>
</comment>
<accession>A0A917CE86</accession>
<dbReference type="PROSITE" id="PS50975">
    <property type="entry name" value="ATP_GRASP"/>
    <property type="match status" value="1"/>
</dbReference>
<dbReference type="EC" id="6.3.2.4" evidence="14"/>
<dbReference type="GO" id="GO:0005524">
    <property type="term" value="F:ATP binding"/>
    <property type="evidence" value="ECO:0007669"/>
    <property type="project" value="UniProtKB-UniRule"/>
</dbReference>
<organism evidence="19 20">
    <name type="scientific">Paenibacillus albidus</name>
    <dbReference type="NCBI Taxonomy" id="2041023"/>
    <lineage>
        <taxon>Bacteria</taxon>
        <taxon>Bacillati</taxon>
        <taxon>Bacillota</taxon>
        <taxon>Bacilli</taxon>
        <taxon>Bacillales</taxon>
        <taxon>Paenibacillaceae</taxon>
        <taxon>Paenibacillus</taxon>
    </lineage>
</organism>
<dbReference type="InterPro" id="IPR013815">
    <property type="entry name" value="ATP_grasp_subdomain_1"/>
</dbReference>
<evidence type="ECO:0000256" key="13">
    <source>
        <dbReference type="ARBA" id="ARBA00023316"/>
    </source>
</evidence>
<dbReference type="PANTHER" id="PTHR23132:SF23">
    <property type="entry name" value="D-ALANINE--D-ALANINE LIGASE B"/>
    <property type="match status" value="1"/>
</dbReference>
<evidence type="ECO:0000256" key="7">
    <source>
        <dbReference type="ARBA" id="ARBA00022741"/>
    </source>
</evidence>
<evidence type="ECO:0000256" key="4">
    <source>
        <dbReference type="ARBA" id="ARBA00022490"/>
    </source>
</evidence>
<feature type="active site" evidence="15">
    <location>
        <position position="142"/>
    </location>
</feature>
<dbReference type="Pfam" id="PF07478">
    <property type="entry name" value="Dala_Dala_lig_C"/>
    <property type="match status" value="1"/>
</dbReference>
<evidence type="ECO:0000313" key="20">
    <source>
        <dbReference type="Proteomes" id="UP000637643"/>
    </source>
</evidence>
<dbReference type="PROSITE" id="PS00844">
    <property type="entry name" value="DALA_DALA_LIGASE_2"/>
    <property type="match status" value="1"/>
</dbReference>
<keyword evidence="12 16" id="KW-0464">Manganese</keyword>
<dbReference type="AlphaFoldDB" id="A0A917CE86"/>
<keyword evidence="9 16" id="KW-0460">Magnesium</keyword>
<evidence type="ECO:0000256" key="2">
    <source>
        <dbReference type="ARBA" id="ARBA00004496"/>
    </source>
</evidence>
<dbReference type="PANTHER" id="PTHR23132">
    <property type="entry name" value="D-ALANINE--D-ALANINE LIGASE"/>
    <property type="match status" value="1"/>
</dbReference>
<dbReference type="GO" id="GO:0008360">
    <property type="term" value="P:regulation of cell shape"/>
    <property type="evidence" value="ECO:0007669"/>
    <property type="project" value="UniProtKB-KW"/>
</dbReference>
<evidence type="ECO:0000256" key="12">
    <source>
        <dbReference type="ARBA" id="ARBA00023211"/>
    </source>
</evidence>
<comment type="pathway">
    <text evidence="14">Cell wall biogenesis; peptidoglycan biosynthesis.</text>
</comment>
<name>A0A917CE86_9BACL</name>
<keyword evidence="10 14" id="KW-0133">Cell shape</keyword>
<dbReference type="Gene3D" id="3.30.1490.20">
    <property type="entry name" value="ATP-grasp fold, A domain"/>
    <property type="match status" value="1"/>
</dbReference>
<feature type="binding site" evidence="16">
    <location>
        <position position="263"/>
    </location>
    <ligand>
        <name>Mg(2+)</name>
        <dbReference type="ChEBI" id="CHEBI:18420"/>
        <label>2</label>
    </ligand>
</feature>
<evidence type="ECO:0000256" key="9">
    <source>
        <dbReference type="ARBA" id="ARBA00022842"/>
    </source>
</evidence>
<evidence type="ECO:0000256" key="3">
    <source>
        <dbReference type="ARBA" id="ARBA00010871"/>
    </source>
</evidence>
<comment type="subcellular location">
    <subcellularLocation>
        <location evidence="2 14">Cytoplasm</location>
    </subcellularLocation>
</comment>
<comment type="catalytic activity">
    <reaction evidence="14">
        <text>2 D-alanine + ATP = D-alanyl-D-alanine + ADP + phosphate + H(+)</text>
        <dbReference type="Rhea" id="RHEA:11224"/>
        <dbReference type="ChEBI" id="CHEBI:15378"/>
        <dbReference type="ChEBI" id="CHEBI:30616"/>
        <dbReference type="ChEBI" id="CHEBI:43474"/>
        <dbReference type="ChEBI" id="CHEBI:57416"/>
        <dbReference type="ChEBI" id="CHEBI:57822"/>
        <dbReference type="ChEBI" id="CHEBI:456216"/>
        <dbReference type="EC" id="6.3.2.4"/>
    </reaction>
</comment>